<reference evidence="1 2" key="1">
    <citation type="submission" date="2018-09" db="EMBL/GenBank/DDBJ databases">
        <authorList>
            <person name="Tagini F."/>
        </authorList>
    </citation>
    <scope>NUCLEOTIDE SEQUENCE [LARGE SCALE GENOMIC DNA]</scope>
    <source>
        <strain evidence="1 2">MK142</strain>
    </source>
</reference>
<accession>A0A498QZH9</accession>
<gene>
    <name evidence="1" type="ORF">LAUMK142_05706</name>
</gene>
<proteinExistence type="predicted"/>
<evidence type="ECO:0000313" key="1">
    <source>
        <dbReference type="EMBL" id="VBA56846.1"/>
    </source>
</evidence>
<dbReference type="EMBL" id="UPHU01000001">
    <property type="protein sequence ID" value="VBA56846.1"/>
    <property type="molecule type" value="Genomic_DNA"/>
</dbReference>
<dbReference type="Proteomes" id="UP000268285">
    <property type="component" value="Unassembled WGS sequence"/>
</dbReference>
<keyword evidence="2" id="KW-1185">Reference proteome</keyword>
<organism evidence="1 2">
    <name type="scientific">Mycobacterium pseudokansasii</name>
    <dbReference type="NCBI Taxonomy" id="2341080"/>
    <lineage>
        <taxon>Bacteria</taxon>
        <taxon>Bacillati</taxon>
        <taxon>Actinomycetota</taxon>
        <taxon>Actinomycetes</taxon>
        <taxon>Mycobacteriales</taxon>
        <taxon>Mycobacteriaceae</taxon>
        <taxon>Mycobacterium</taxon>
    </lineage>
</organism>
<protein>
    <submittedName>
        <fullName evidence="1">Uncharacterized protein</fullName>
    </submittedName>
</protein>
<evidence type="ECO:0000313" key="2">
    <source>
        <dbReference type="Proteomes" id="UP000268285"/>
    </source>
</evidence>
<name>A0A498QZH9_9MYCO</name>
<dbReference type="AlphaFoldDB" id="A0A498QZH9"/>
<sequence>MGMGGSGAFGGGGGASTDTGGGVAAAWGNGCDQSIGVAGTSPLGLTGGGYGELASKYDSVLSASGGSEPSAGRKSLS</sequence>